<dbReference type="InterPro" id="IPR014710">
    <property type="entry name" value="RmlC-like_jellyroll"/>
</dbReference>
<dbReference type="Pfam" id="PF07883">
    <property type="entry name" value="Cupin_2"/>
    <property type="match status" value="1"/>
</dbReference>
<dbReference type="OrthoDB" id="287918at2"/>
<keyword evidence="3" id="KW-1185">Reference proteome</keyword>
<sequence length="116" mass="12933">MMSGPRFAVAQLDEITPTPCPCGQARRAFKEDWNILATVHLTDISADSRAHYHKKMTEIYIVLEGEGHLEIDGQIVPLKPMTTVMIRPGAVHRAVGNLRIINVPMPPFDPADEFEV</sequence>
<feature type="domain" description="Cupin type-2" evidence="1">
    <location>
        <begin position="47"/>
        <end position="94"/>
    </location>
</feature>
<dbReference type="Gene3D" id="2.60.120.10">
    <property type="entry name" value="Jelly Rolls"/>
    <property type="match status" value="1"/>
</dbReference>
<dbReference type="EMBL" id="VAUV01000014">
    <property type="protein sequence ID" value="TLD69377.1"/>
    <property type="molecule type" value="Genomic_DNA"/>
</dbReference>
<dbReference type="AlphaFoldDB" id="A0A5R8KAT7"/>
<evidence type="ECO:0000259" key="1">
    <source>
        <dbReference type="Pfam" id="PF07883"/>
    </source>
</evidence>
<dbReference type="InterPro" id="IPR013096">
    <property type="entry name" value="Cupin_2"/>
</dbReference>
<comment type="caution">
    <text evidence="2">The sequence shown here is derived from an EMBL/GenBank/DDBJ whole genome shotgun (WGS) entry which is preliminary data.</text>
</comment>
<organism evidence="2 3">
    <name type="scientific">Phragmitibacter flavus</name>
    <dbReference type="NCBI Taxonomy" id="2576071"/>
    <lineage>
        <taxon>Bacteria</taxon>
        <taxon>Pseudomonadati</taxon>
        <taxon>Verrucomicrobiota</taxon>
        <taxon>Verrucomicrobiia</taxon>
        <taxon>Verrucomicrobiales</taxon>
        <taxon>Verrucomicrobiaceae</taxon>
        <taxon>Phragmitibacter</taxon>
    </lineage>
</organism>
<evidence type="ECO:0000313" key="3">
    <source>
        <dbReference type="Proteomes" id="UP000306196"/>
    </source>
</evidence>
<evidence type="ECO:0000313" key="2">
    <source>
        <dbReference type="EMBL" id="TLD69377.1"/>
    </source>
</evidence>
<protein>
    <submittedName>
        <fullName evidence="2">Cupin domain-containing protein</fullName>
    </submittedName>
</protein>
<proteinExistence type="predicted"/>
<reference evidence="2 3" key="1">
    <citation type="submission" date="2019-05" db="EMBL/GenBank/DDBJ databases">
        <title>Verrucobacter flavum gen. nov., sp. nov. a new member of the family Verrucomicrobiaceae.</title>
        <authorList>
            <person name="Szuroczki S."/>
            <person name="Abbaszade G."/>
            <person name="Szabo A."/>
            <person name="Felfoldi T."/>
            <person name="Schumann P."/>
            <person name="Boka K."/>
            <person name="Keki Z."/>
            <person name="Toumi M."/>
            <person name="Toth E."/>
        </authorList>
    </citation>
    <scope>NUCLEOTIDE SEQUENCE [LARGE SCALE GENOMIC DNA]</scope>
    <source>
        <strain evidence="2 3">MG-N-17</strain>
    </source>
</reference>
<gene>
    <name evidence="2" type="ORF">FEM03_18400</name>
</gene>
<dbReference type="InterPro" id="IPR011051">
    <property type="entry name" value="RmlC_Cupin_sf"/>
</dbReference>
<accession>A0A5R8KAT7</accession>
<dbReference type="SUPFAM" id="SSF51182">
    <property type="entry name" value="RmlC-like cupins"/>
    <property type="match status" value="1"/>
</dbReference>
<name>A0A5R8KAT7_9BACT</name>
<dbReference type="Proteomes" id="UP000306196">
    <property type="component" value="Unassembled WGS sequence"/>
</dbReference>
<dbReference type="CDD" id="cd20295">
    <property type="entry name" value="cupin_Pac13-like"/>
    <property type="match status" value="1"/>
</dbReference>